<comment type="caution">
    <text evidence="6">The sequence shown here is derived from an EMBL/GenBank/DDBJ whole genome shotgun (WGS) entry which is preliminary data.</text>
</comment>
<dbReference type="GO" id="GO:0003700">
    <property type="term" value="F:DNA-binding transcription factor activity"/>
    <property type="evidence" value="ECO:0007669"/>
    <property type="project" value="TreeGrafter"/>
</dbReference>
<dbReference type="PROSITE" id="PS50977">
    <property type="entry name" value="HTH_TETR_2"/>
    <property type="match status" value="1"/>
</dbReference>
<dbReference type="InterPro" id="IPR001647">
    <property type="entry name" value="HTH_TetR"/>
</dbReference>
<dbReference type="InterPro" id="IPR036271">
    <property type="entry name" value="Tet_transcr_reg_TetR-rel_C_sf"/>
</dbReference>
<dbReference type="OrthoDB" id="3237195at2"/>
<dbReference type="Gene3D" id="1.10.357.10">
    <property type="entry name" value="Tetracycline Repressor, domain 2"/>
    <property type="match status" value="1"/>
</dbReference>
<feature type="domain" description="HTH tetR-type" evidence="5">
    <location>
        <begin position="10"/>
        <end position="70"/>
    </location>
</feature>
<keyword evidence="1" id="KW-0805">Transcription regulation</keyword>
<dbReference type="RefSeq" id="WP_075975507.1">
    <property type="nucleotide sequence ID" value="NZ_MKQR01000016.1"/>
</dbReference>
<dbReference type="PANTHER" id="PTHR30055:SF234">
    <property type="entry name" value="HTH-TYPE TRANSCRIPTIONAL REGULATOR BETI"/>
    <property type="match status" value="1"/>
</dbReference>
<evidence type="ECO:0000313" key="7">
    <source>
        <dbReference type="Proteomes" id="UP000186040"/>
    </source>
</evidence>
<sequence>MVGSRQAQAAQTAAALKQAARTLFAERGYLNTKIADITRAAGRSAGSFYNHFTSKEDLLDALAADLATTADTLIGPPDGTPHDLSDPRQLRRHLAVFWQVYTTHHPEITAMRQAALVDATLAARMQAIRTAQLAPWTSHLEDLAARGTPLAGPPATLAAAMATLTESLCEAWLTTPDPTPADEVLDTLTALLSHGLTRPTPHPDSQPTPPES</sequence>
<protein>
    <recommendedName>
        <fullName evidence="5">HTH tetR-type domain-containing protein</fullName>
    </recommendedName>
</protein>
<dbReference type="AlphaFoldDB" id="A0A1Q9LJZ5"/>
<proteinExistence type="predicted"/>
<organism evidence="6 7">
    <name type="scientific">Actinokineospora bangkokensis</name>
    <dbReference type="NCBI Taxonomy" id="1193682"/>
    <lineage>
        <taxon>Bacteria</taxon>
        <taxon>Bacillati</taxon>
        <taxon>Actinomycetota</taxon>
        <taxon>Actinomycetes</taxon>
        <taxon>Pseudonocardiales</taxon>
        <taxon>Pseudonocardiaceae</taxon>
        <taxon>Actinokineospora</taxon>
    </lineage>
</organism>
<dbReference type="SUPFAM" id="SSF48498">
    <property type="entry name" value="Tetracyclin repressor-like, C-terminal domain"/>
    <property type="match status" value="1"/>
</dbReference>
<gene>
    <name evidence="6" type="ORF">BJP25_19925</name>
</gene>
<dbReference type="InterPro" id="IPR050109">
    <property type="entry name" value="HTH-type_TetR-like_transc_reg"/>
</dbReference>
<feature type="DNA-binding region" description="H-T-H motif" evidence="4">
    <location>
        <begin position="33"/>
        <end position="52"/>
    </location>
</feature>
<reference evidence="6 7" key="1">
    <citation type="submission" date="2016-10" db="EMBL/GenBank/DDBJ databases">
        <title>The Draft Genome Sequence of Actinokineospora bangkokensis 44EHWT reveals the biosynthetic pathway of antifungal compounds Thailandins with unusual extender unit butylmalonyl-CoA.</title>
        <authorList>
            <person name="Greule A."/>
            <person name="Intra B."/>
            <person name="Flemming S."/>
            <person name="Rommel M.G."/>
            <person name="Panbangred W."/>
            <person name="Bechthold A."/>
        </authorList>
    </citation>
    <scope>NUCLEOTIDE SEQUENCE [LARGE SCALE GENOMIC DNA]</scope>
    <source>
        <strain evidence="6 7">44EHW</strain>
    </source>
</reference>
<evidence type="ECO:0000256" key="4">
    <source>
        <dbReference type="PROSITE-ProRule" id="PRU00335"/>
    </source>
</evidence>
<dbReference type="Gene3D" id="1.10.10.60">
    <property type="entry name" value="Homeodomain-like"/>
    <property type="match status" value="1"/>
</dbReference>
<evidence type="ECO:0000256" key="3">
    <source>
        <dbReference type="ARBA" id="ARBA00023163"/>
    </source>
</evidence>
<dbReference type="PRINTS" id="PR00455">
    <property type="entry name" value="HTHTETR"/>
</dbReference>
<name>A0A1Q9LJZ5_9PSEU</name>
<dbReference type="PANTHER" id="PTHR30055">
    <property type="entry name" value="HTH-TYPE TRANSCRIPTIONAL REGULATOR RUTR"/>
    <property type="match status" value="1"/>
</dbReference>
<evidence type="ECO:0000256" key="1">
    <source>
        <dbReference type="ARBA" id="ARBA00023015"/>
    </source>
</evidence>
<dbReference type="GO" id="GO:0000976">
    <property type="term" value="F:transcription cis-regulatory region binding"/>
    <property type="evidence" value="ECO:0007669"/>
    <property type="project" value="TreeGrafter"/>
</dbReference>
<keyword evidence="2 4" id="KW-0238">DNA-binding</keyword>
<dbReference type="Proteomes" id="UP000186040">
    <property type="component" value="Unassembled WGS sequence"/>
</dbReference>
<dbReference type="InterPro" id="IPR009057">
    <property type="entry name" value="Homeodomain-like_sf"/>
</dbReference>
<accession>A0A1Q9LJZ5</accession>
<dbReference type="EMBL" id="MKQR01000016">
    <property type="protein sequence ID" value="OLR92362.1"/>
    <property type="molecule type" value="Genomic_DNA"/>
</dbReference>
<evidence type="ECO:0000259" key="5">
    <source>
        <dbReference type="PROSITE" id="PS50977"/>
    </source>
</evidence>
<evidence type="ECO:0000313" key="6">
    <source>
        <dbReference type="EMBL" id="OLR92362.1"/>
    </source>
</evidence>
<keyword evidence="3" id="KW-0804">Transcription</keyword>
<dbReference type="SUPFAM" id="SSF46689">
    <property type="entry name" value="Homeodomain-like"/>
    <property type="match status" value="1"/>
</dbReference>
<keyword evidence="7" id="KW-1185">Reference proteome</keyword>
<dbReference type="Pfam" id="PF00440">
    <property type="entry name" value="TetR_N"/>
    <property type="match status" value="1"/>
</dbReference>
<evidence type="ECO:0000256" key="2">
    <source>
        <dbReference type="ARBA" id="ARBA00023125"/>
    </source>
</evidence>